<dbReference type="AlphaFoldDB" id="A0A3S5CBK0"/>
<feature type="compositionally biased region" description="Polar residues" evidence="1">
    <location>
        <begin position="1"/>
        <end position="14"/>
    </location>
</feature>
<sequence>MSSGNLDTSRQILSRTHVGDLRTSTTTFNGSPTHSGHGIINGTQEHSSMQPPPPPSTTAIPHNFASESPSYPQAVIIPSVNLPA</sequence>
<reference evidence="2" key="1">
    <citation type="submission" date="2018-11" db="EMBL/GenBank/DDBJ databases">
        <authorList>
            <consortium name="Pathogen Informatics"/>
        </authorList>
    </citation>
    <scope>NUCLEOTIDE SEQUENCE</scope>
</reference>
<gene>
    <name evidence="2" type="ORF">PXEA_LOCUS1144</name>
</gene>
<name>A0A3S5CBK0_9PLAT</name>
<evidence type="ECO:0000256" key="1">
    <source>
        <dbReference type="SAM" id="MobiDB-lite"/>
    </source>
</evidence>
<dbReference type="Proteomes" id="UP000784294">
    <property type="component" value="Unassembled WGS sequence"/>
</dbReference>
<feature type="region of interest" description="Disordered" evidence="1">
    <location>
        <begin position="1"/>
        <end position="69"/>
    </location>
</feature>
<protein>
    <submittedName>
        <fullName evidence="2">Uncharacterized protein</fullName>
    </submittedName>
</protein>
<proteinExistence type="predicted"/>
<evidence type="ECO:0000313" key="3">
    <source>
        <dbReference type="Proteomes" id="UP000784294"/>
    </source>
</evidence>
<keyword evidence="3" id="KW-1185">Reference proteome</keyword>
<dbReference type="EMBL" id="CAAALY010002318">
    <property type="protein sequence ID" value="VEL07704.1"/>
    <property type="molecule type" value="Genomic_DNA"/>
</dbReference>
<comment type="caution">
    <text evidence="2">The sequence shown here is derived from an EMBL/GenBank/DDBJ whole genome shotgun (WGS) entry which is preliminary data.</text>
</comment>
<organism evidence="2 3">
    <name type="scientific">Protopolystoma xenopodis</name>
    <dbReference type="NCBI Taxonomy" id="117903"/>
    <lineage>
        <taxon>Eukaryota</taxon>
        <taxon>Metazoa</taxon>
        <taxon>Spiralia</taxon>
        <taxon>Lophotrochozoa</taxon>
        <taxon>Platyhelminthes</taxon>
        <taxon>Monogenea</taxon>
        <taxon>Polyopisthocotylea</taxon>
        <taxon>Polystomatidea</taxon>
        <taxon>Polystomatidae</taxon>
        <taxon>Protopolystoma</taxon>
    </lineage>
</organism>
<feature type="compositionally biased region" description="Polar residues" evidence="1">
    <location>
        <begin position="57"/>
        <end position="69"/>
    </location>
</feature>
<evidence type="ECO:0000313" key="2">
    <source>
        <dbReference type="EMBL" id="VEL07704.1"/>
    </source>
</evidence>
<feature type="compositionally biased region" description="Polar residues" evidence="1">
    <location>
        <begin position="22"/>
        <end position="34"/>
    </location>
</feature>
<accession>A0A3S5CBK0</accession>